<name>A0A382TZP3_9ZZZZ</name>
<dbReference type="AlphaFoldDB" id="A0A382TZP3"/>
<organism evidence="1">
    <name type="scientific">marine metagenome</name>
    <dbReference type="NCBI Taxonomy" id="408172"/>
    <lineage>
        <taxon>unclassified sequences</taxon>
        <taxon>metagenomes</taxon>
        <taxon>ecological metagenomes</taxon>
    </lineage>
</organism>
<feature type="non-terminal residue" evidence="1">
    <location>
        <position position="1"/>
    </location>
</feature>
<reference evidence="1" key="1">
    <citation type="submission" date="2018-05" db="EMBL/GenBank/DDBJ databases">
        <authorList>
            <person name="Lanie J.A."/>
            <person name="Ng W.-L."/>
            <person name="Kazmierczak K.M."/>
            <person name="Andrzejewski T.M."/>
            <person name="Davidsen T.M."/>
            <person name="Wayne K.J."/>
            <person name="Tettelin H."/>
            <person name="Glass J.I."/>
            <person name="Rusch D."/>
            <person name="Podicherti R."/>
            <person name="Tsui H.-C.T."/>
            <person name="Winkler M.E."/>
        </authorList>
    </citation>
    <scope>NUCLEOTIDE SEQUENCE</scope>
</reference>
<accession>A0A382TZP3</accession>
<dbReference type="EMBL" id="UINC01140405">
    <property type="protein sequence ID" value="SVD27534.1"/>
    <property type="molecule type" value="Genomic_DNA"/>
</dbReference>
<gene>
    <name evidence="1" type="ORF">METZ01_LOCUS380388</name>
</gene>
<proteinExistence type="predicted"/>
<protein>
    <submittedName>
        <fullName evidence="1">Uncharacterized protein</fullName>
    </submittedName>
</protein>
<evidence type="ECO:0000313" key="1">
    <source>
        <dbReference type="EMBL" id="SVD27534.1"/>
    </source>
</evidence>
<sequence>VEAVKKPFKQLVTPDQAQRAIYIDFEGFEKEPPSLFGWVWAIGKKATDSNLACVQDIHDKSLQRLVGAAEIPEGSVNRYKQRPFSVGQAINELVRLADKQDRLIVSWSTHENDEIEKIGLSPDLLCIFNRNYRDGKVTAIEWFKRLGLDTAKGSNTLVRYLEQAGYPLPGNYGHRETTKRLTSVLGGINNRNRGSWDRLTDKQQNKWKDLLAHNFVDCHGLRHVIKTAAKALG</sequence>